<feature type="compositionally biased region" description="Low complexity" evidence="1">
    <location>
        <begin position="143"/>
        <end position="158"/>
    </location>
</feature>
<dbReference type="EMBL" id="VSRR010089892">
    <property type="protein sequence ID" value="MPC92036.1"/>
    <property type="molecule type" value="Genomic_DNA"/>
</dbReference>
<feature type="compositionally biased region" description="Low complexity" evidence="1">
    <location>
        <begin position="174"/>
        <end position="185"/>
    </location>
</feature>
<keyword evidence="3" id="KW-1185">Reference proteome</keyword>
<evidence type="ECO:0000256" key="1">
    <source>
        <dbReference type="SAM" id="MobiDB-lite"/>
    </source>
</evidence>
<gene>
    <name evidence="2" type="ORF">E2C01_087106</name>
</gene>
<dbReference type="AlphaFoldDB" id="A0A5B7JD67"/>
<dbReference type="Proteomes" id="UP000324222">
    <property type="component" value="Unassembled WGS sequence"/>
</dbReference>
<sequence>MSRKKSSRQAADEEHTRGCCGCFGWFLRLFKTKKRGRRQEINENDNVMTVGEINEGKFAEEVNIDLCNSHDEAKCVKENGVEAAAEDVGEARQAEQDEETAEEEESKVVKTWAEEVDEAEEKGLDVFAPVSCLPHTATSYSDTEASTQNEATAATATNIKMSVTQRRRARRKALAAARKASTTAADTDDCDSAEQPQASDKTPVWLAPHVGVHGSDGRPLVPEAPAAAASHGGTNATRRRRARRKALTARAKSEARLAATTEEPPATDRVPVWPLSSVRVFGSDHVGGRRLRRLPRSSYNILSEAQTERRLTPPRVRPGAH</sequence>
<proteinExistence type="predicted"/>
<evidence type="ECO:0000313" key="2">
    <source>
        <dbReference type="EMBL" id="MPC92036.1"/>
    </source>
</evidence>
<protein>
    <submittedName>
        <fullName evidence="2">Uncharacterized protein</fullName>
    </submittedName>
</protein>
<feature type="region of interest" description="Disordered" evidence="1">
    <location>
        <begin position="138"/>
        <end position="265"/>
    </location>
</feature>
<evidence type="ECO:0000313" key="3">
    <source>
        <dbReference type="Proteomes" id="UP000324222"/>
    </source>
</evidence>
<feature type="compositionally biased region" description="Basic residues" evidence="1">
    <location>
        <begin position="237"/>
        <end position="247"/>
    </location>
</feature>
<reference evidence="2 3" key="1">
    <citation type="submission" date="2019-05" db="EMBL/GenBank/DDBJ databases">
        <title>Another draft genome of Portunus trituberculatus and its Hox gene families provides insights of decapod evolution.</title>
        <authorList>
            <person name="Jeong J.-H."/>
            <person name="Song I."/>
            <person name="Kim S."/>
            <person name="Choi T."/>
            <person name="Kim D."/>
            <person name="Ryu S."/>
            <person name="Kim W."/>
        </authorList>
    </citation>
    <scope>NUCLEOTIDE SEQUENCE [LARGE SCALE GENOMIC DNA]</scope>
    <source>
        <tissue evidence="2">Muscle</tissue>
    </source>
</reference>
<comment type="caution">
    <text evidence="2">The sequence shown here is derived from an EMBL/GenBank/DDBJ whole genome shotgun (WGS) entry which is preliminary data.</text>
</comment>
<feature type="compositionally biased region" description="Acidic residues" evidence="1">
    <location>
        <begin position="96"/>
        <end position="105"/>
    </location>
</feature>
<organism evidence="2 3">
    <name type="scientific">Portunus trituberculatus</name>
    <name type="common">Swimming crab</name>
    <name type="synonym">Neptunus trituberculatus</name>
    <dbReference type="NCBI Taxonomy" id="210409"/>
    <lineage>
        <taxon>Eukaryota</taxon>
        <taxon>Metazoa</taxon>
        <taxon>Ecdysozoa</taxon>
        <taxon>Arthropoda</taxon>
        <taxon>Crustacea</taxon>
        <taxon>Multicrustacea</taxon>
        <taxon>Malacostraca</taxon>
        <taxon>Eumalacostraca</taxon>
        <taxon>Eucarida</taxon>
        <taxon>Decapoda</taxon>
        <taxon>Pleocyemata</taxon>
        <taxon>Brachyura</taxon>
        <taxon>Eubrachyura</taxon>
        <taxon>Portunoidea</taxon>
        <taxon>Portunidae</taxon>
        <taxon>Portuninae</taxon>
        <taxon>Portunus</taxon>
    </lineage>
</organism>
<accession>A0A5B7JD67</accession>
<feature type="region of interest" description="Disordered" evidence="1">
    <location>
        <begin position="87"/>
        <end position="108"/>
    </location>
</feature>
<name>A0A5B7JD67_PORTR</name>